<dbReference type="InterPro" id="IPR003016">
    <property type="entry name" value="2-oxoA_DH_lipoyl-BS"/>
</dbReference>
<evidence type="ECO:0000256" key="11">
    <source>
        <dbReference type="SAM" id="MobiDB-lite"/>
    </source>
</evidence>
<gene>
    <name evidence="14" type="primary">bkdB</name>
    <name evidence="15" type="ORF">DFR51_1999</name>
    <name evidence="14" type="ORF">SmB9_02030</name>
</gene>
<feature type="compositionally biased region" description="Low complexity" evidence="11">
    <location>
        <begin position="83"/>
        <end position="93"/>
    </location>
</feature>
<dbReference type="Proteomes" id="UP000275727">
    <property type="component" value="Chromosome"/>
</dbReference>
<comment type="subunit">
    <text evidence="5">Forms a 24-polypeptide structural core with octahedral symmetry. Part of the 2-oxoglutarate dehydrogenase (OGDH) complex composed of E1 (2-oxoglutarate dehydrogenase), E2 (dihydrolipoamide succinyltransferase) and E3 (dihydrolipoamide dehydrogenase); the complex contains multiple copies of the three enzymatic components (E1, E2 and E3).</text>
</comment>
<evidence type="ECO:0000256" key="5">
    <source>
        <dbReference type="ARBA" id="ARBA00011666"/>
    </source>
</evidence>
<evidence type="ECO:0000256" key="6">
    <source>
        <dbReference type="ARBA" id="ARBA00022679"/>
    </source>
</evidence>
<reference evidence="15 17" key="2">
    <citation type="submission" date="2018-10" db="EMBL/GenBank/DDBJ databases">
        <title>Genomic Encyclopedia of Type Strains, Phase IV (KMG-IV): sequencing the most valuable type-strain genomes for metagenomic binning, comparative biology and taxonomic classification.</title>
        <authorList>
            <person name="Goeker M."/>
        </authorList>
    </citation>
    <scope>NUCLEOTIDE SEQUENCE [LARGE SCALE GENOMIC DNA]</scope>
    <source>
        <strain evidence="15 17">DSM 19791</strain>
    </source>
</reference>
<dbReference type="Gene3D" id="4.10.320.10">
    <property type="entry name" value="E3-binding domain"/>
    <property type="match status" value="1"/>
</dbReference>
<accession>A0AAD1FZG8</accession>
<evidence type="ECO:0000259" key="12">
    <source>
        <dbReference type="PROSITE" id="PS50968"/>
    </source>
</evidence>
<dbReference type="Gene3D" id="2.40.50.100">
    <property type="match status" value="1"/>
</dbReference>
<keyword evidence="6 10" id="KW-0808">Transferase</keyword>
<evidence type="ECO:0000256" key="8">
    <source>
        <dbReference type="ARBA" id="ARBA00023315"/>
    </source>
</evidence>
<comment type="similarity">
    <text evidence="4 10">Belongs to the 2-oxoacid dehydrogenase family.</text>
</comment>
<organism evidence="14 16">
    <name type="scientific">Sphingosinicella microcystinivorans</name>
    <dbReference type="NCBI Taxonomy" id="335406"/>
    <lineage>
        <taxon>Bacteria</taxon>
        <taxon>Pseudomonadati</taxon>
        <taxon>Pseudomonadota</taxon>
        <taxon>Alphaproteobacteria</taxon>
        <taxon>Sphingomonadales</taxon>
        <taxon>Sphingosinicellaceae</taxon>
        <taxon>Sphingosinicella</taxon>
    </lineage>
</organism>
<dbReference type="InterPro" id="IPR000089">
    <property type="entry name" value="Biotin_lipoyl"/>
</dbReference>
<dbReference type="Pfam" id="PF00198">
    <property type="entry name" value="2-oxoacid_dh"/>
    <property type="match status" value="1"/>
</dbReference>
<comment type="function">
    <text evidence="2">E2 component of the 2-oxoglutarate dehydrogenase (OGDH) complex which catalyzes the second step in the conversion of 2-oxoglutarate to succinyl-CoA and CO(2).</text>
</comment>
<dbReference type="Pfam" id="PF02817">
    <property type="entry name" value="E3_binding"/>
    <property type="match status" value="1"/>
</dbReference>
<dbReference type="EC" id="2.3.1.-" evidence="10"/>
<comment type="pathway">
    <text evidence="3">Amino-acid degradation; L-lysine degradation via saccharopine pathway; glutaryl-CoA from L-lysine: step 6/6.</text>
</comment>
<dbReference type="PANTHER" id="PTHR43178:SF5">
    <property type="entry name" value="LIPOAMIDE ACYLTRANSFERASE COMPONENT OF BRANCHED-CHAIN ALPHA-KETO ACID DEHYDROGENASE COMPLEX, MITOCHONDRIAL"/>
    <property type="match status" value="1"/>
</dbReference>
<evidence type="ECO:0000313" key="15">
    <source>
        <dbReference type="EMBL" id="RKS88789.1"/>
    </source>
</evidence>
<dbReference type="PROSITE" id="PS50968">
    <property type="entry name" value="BIOTINYL_LIPOYL"/>
    <property type="match status" value="1"/>
</dbReference>
<dbReference type="PROSITE" id="PS00189">
    <property type="entry name" value="LIPOYL"/>
    <property type="match status" value="1"/>
</dbReference>
<evidence type="ECO:0000256" key="2">
    <source>
        <dbReference type="ARBA" id="ARBA00004052"/>
    </source>
</evidence>
<dbReference type="GO" id="GO:0005737">
    <property type="term" value="C:cytoplasm"/>
    <property type="evidence" value="ECO:0007669"/>
    <property type="project" value="TreeGrafter"/>
</dbReference>
<dbReference type="InterPro" id="IPR011053">
    <property type="entry name" value="Single_hybrid_motif"/>
</dbReference>
<dbReference type="EMBL" id="AP018711">
    <property type="protein sequence ID" value="BBE32545.1"/>
    <property type="molecule type" value="Genomic_DNA"/>
</dbReference>
<name>A0AAD1FZG8_SPHMI</name>
<proteinExistence type="inferred from homology"/>
<reference evidence="14 16" key="1">
    <citation type="submission" date="2018-06" db="EMBL/GenBank/DDBJ databases">
        <title>Complete Genome Sequence of the Microcystin-Degrading Bacterium Sphingosinicella microcystinivorans Strain B-9.</title>
        <authorList>
            <person name="Jin H."/>
            <person name="Nishizawa T."/>
            <person name="Guo Y."/>
            <person name="Nishizawa A."/>
            <person name="Park H."/>
            <person name="Kato H."/>
            <person name="Tsuji K."/>
            <person name="Harada K."/>
        </authorList>
    </citation>
    <scope>NUCLEOTIDE SEQUENCE [LARGE SCALE GENOMIC DNA]</scope>
    <source>
        <strain evidence="14 16">B9</strain>
    </source>
</reference>
<dbReference type="InterPro" id="IPR004167">
    <property type="entry name" value="PSBD"/>
</dbReference>
<dbReference type="InterPro" id="IPR001078">
    <property type="entry name" value="2-oxoacid_DH_actylTfrase"/>
</dbReference>
<keyword evidence="8 10" id="KW-0012">Acyltransferase</keyword>
<comment type="cofactor">
    <cofactor evidence="1 10">
        <name>(R)-lipoate</name>
        <dbReference type="ChEBI" id="CHEBI:83088"/>
    </cofactor>
</comment>
<evidence type="ECO:0000256" key="7">
    <source>
        <dbReference type="ARBA" id="ARBA00022823"/>
    </source>
</evidence>
<dbReference type="SUPFAM" id="SSF47005">
    <property type="entry name" value="Peripheral subunit-binding domain of 2-oxo acid dehydrogenase complex"/>
    <property type="match status" value="1"/>
</dbReference>
<dbReference type="SUPFAM" id="SSF51230">
    <property type="entry name" value="Single hybrid motif"/>
    <property type="match status" value="1"/>
</dbReference>
<evidence type="ECO:0000313" key="14">
    <source>
        <dbReference type="EMBL" id="BBE32545.1"/>
    </source>
</evidence>
<dbReference type="InterPro" id="IPR036625">
    <property type="entry name" value="E3-bd_dom_sf"/>
</dbReference>
<evidence type="ECO:0000256" key="9">
    <source>
        <dbReference type="ARBA" id="ARBA00052761"/>
    </source>
</evidence>
<protein>
    <recommendedName>
        <fullName evidence="10">Dihydrolipoamide acetyltransferase component of pyruvate dehydrogenase complex</fullName>
        <ecNumber evidence="10">2.3.1.-</ecNumber>
    </recommendedName>
</protein>
<dbReference type="Pfam" id="PF00364">
    <property type="entry name" value="Biotin_lipoyl"/>
    <property type="match status" value="1"/>
</dbReference>
<evidence type="ECO:0000313" key="17">
    <source>
        <dbReference type="Proteomes" id="UP000276029"/>
    </source>
</evidence>
<dbReference type="SUPFAM" id="SSF52777">
    <property type="entry name" value="CoA-dependent acyltransferases"/>
    <property type="match status" value="1"/>
</dbReference>
<feature type="domain" description="Peripheral subunit-binding (PSBD)" evidence="13">
    <location>
        <begin position="113"/>
        <end position="150"/>
    </location>
</feature>
<dbReference type="InterPro" id="IPR023213">
    <property type="entry name" value="CAT-like_dom_sf"/>
</dbReference>
<feature type="region of interest" description="Disordered" evidence="11">
    <location>
        <begin position="83"/>
        <end position="117"/>
    </location>
</feature>
<evidence type="ECO:0000256" key="3">
    <source>
        <dbReference type="ARBA" id="ARBA00005145"/>
    </source>
</evidence>
<evidence type="ECO:0000259" key="13">
    <source>
        <dbReference type="PROSITE" id="PS51826"/>
    </source>
</evidence>
<dbReference type="GO" id="GO:0016407">
    <property type="term" value="F:acetyltransferase activity"/>
    <property type="evidence" value="ECO:0007669"/>
    <property type="project" value="TreeGrafter"/>
</dbReference>
<dbReference type="FunFam" id="3.30.559.10:FF:000007">
    <property type="entry name" value="Dihydrolipoamide acetyltransferase component of pyruvate dehydrogenase complex"/>
    <property type="match status" value="1"/>
</dbReference>
<comment type="catalytic activity">
    <reaction evidence="9">
        <text>N(6)-[(R)-dihydrolipoyl]-L-lysyl-[protein] + succinyl-CoA = N(6)-[(R)-S(8)-succinyldihydrolipoyl]-L-lysyl-[protein] + CoA</text>
        <dbReference type="Rhea" id="RHEA:15213"/>
        <dbReference type="Rhea" id="RHEA-COMP:10475"/>
        <dbReference type="Rhea" id="RHEA-COMP:20092"/>
        <dbReference type="ChEBI" id="CHEBI:57287"/>
        <dbReference type="ChEBI" id="CHEBI:57292"/>
        <dbReference type="ChEBI" id="CHEBI:83100"/>
        <dbReference type="ChEBI" id="CHEBI:83120"/>
        <dbReference type="EC" id="2.3.1.61"/>
    </reaction>
</comment>
<dbReference type="Proteomes" id="UP000276029">
    <property type="component" value="Unassembled WGS sequence"/>
</dbReference>
<dbReference type="InterPro" id="IPR050743">
    <property type="entry name" value="2-oxoacid_DH_E2_comp"/>
</dbReference>
<dbReference type="CDD" id="cd06849">
    <property type="entry name" value="lipoyl_domain"/>
    <property type="match status" value="1"/>
</dbReference>
<dbReference type="PROSITE" id="PS51826">
    <property type="entry name" value="PSBD"/>
    <property type="match status" value="1"/>
</dbReference>
<dbReference type="AlphaFoldDB" id="A0AAD1FZG8"/>
<dbReference type="GO" id="GO:0004149">
    <property type="term" value="F:dihydrolipoyllysine-residue succinyltransferase activity"/>
    <property type="evidence" value="ECO:0007669"/>
    <property type="project" value="UniProtKB-EC"/>
</dbReference>
<dbReference type="RefSeq" id="WP_121050485.1">
    <property type="nucleotide sequence ID" value="NZ_AP018711.1"/>
</dbReference>
<evidence type="ECO:0000256" key="4">
    <source>
        <dbReference type="ARBA" id="ARBA00007317"/>
    </source>
</evidence>
<dbReference type="GO" id="GO:0031405">
    <property type="term" value="F:lipoic acid binding"/>
    <property type="evidence" value="ECO:0007669"/>
    <property type="project" value="TreeGrafter"/>
</dbReference>
<sequence length="393" mass="42120">MANYVFKLPDIGEGIAEAELVQWYVKPGDAVAEDQPLADVMTDKATVELTSPVSGTVVAIHGEEGQLRQIGSALVEFALEGEAPAEPAEEAAPAPAPVETPPPTQAPAAQRPKASPLVRRLAKQAGVQLEDVKGSGPYGRIRRPDFEAHLAAAQKPAAPAAGEFTETKLVGLRRKIAEKMEISARRIPHFAYVEEVDLTALEAARAQLNARYGNERPKLTLLPFFIQALVRVLPQYPQINATYDDDAGVVRRYTPVHAGIATQTDNGLIVPVVRNAQSLGLWDLAAEIARLAAAARDGTAKRDELSGSTITITSLGTLGGIATTPVINHPEVAIIGPNRLVERPVVRNGSIEIRKMMNVSSSFDHRVVDGYDAARFIGEVKALLESPTLLLAR</sequence>
<dbReference type="PANTHER" id="PTHR43178">
    <property type="entry name" value="DIHYDROLIPOAMIDE ACETYLTRANSFERASE COMPONENT OF PYRUVATE DEHYDROGENASE COMPLEX"/>
    <property type="match status" value="1"/>
</dbReference>
<evidence type="ECO:0000256" key="1">
    <source>
        <dbReference type="ARBA" id="ARBA00001938"/>
    </source>
</evidence>
<dbReference type="Gene3D" id="3.30.559.10">
    <property type="entry name" value="Chloramphenicol acetyltransferase-like domain"/>
    <property type="match status" value="1"/>
</dbReference>
<feature type="compositionally biased region" description="Pro residues" evidence="11">
    <location>
        <begin position="94"/>
        <end position="105"/>
    </location>
</feature>
<dbReference type="KEGG" id="smic:SmB9_02030"/>
<feature type="domain" description="Lipoyl-binding" evidence="12">
    <location>
        <begin position="3"/>
        <end position="78"/>
    </location>
</feature>
<evidence type="ECO:0000313" key="16">
    <source>
        <dbReference type="Proteomes" id="UP000275727"/>
    </source>
</evidence>
<dbReference type="EMBL" id="RBWX01000008">
    <property type="protein sequence ID" value="RKS88789.1"/>
    <property type="molecule type" value="Genomic_DNA"/>
</dbReference>
<keyword evidence="17" id="KW-1185">Reference proteome</keyword>
<evidence type="ECO:0000256" key="10">
    <source>
        <dbReference type="RuleBase" id="RU003423"/>
    </source>
</evidence>
<keyword evidence="7 10" id="KW-0450">Lipoyl</keyword>